<proteinExistence type="predicted"/>
<accession>A0AAW1U8L8</accession>
<dbReference type="EMBL" id="JARQZJ010000041">
    <property type="protein sequence ID" value="KAK9877260.1"/>
    <property type="molecule type" value="Genomic_DNA"/>
</dbReference>
<keyword evidence="3" id="KW-1185">Reference proteome</keyword>
<sequence length="116" mass="13467">MNKVARMLRLKMGMDNTLNGNPLNSTKTSREAGSSTAELQASDAKKQNGYAFCTNSPESGRRTPLLERKSEEFCKLSFADHDWVWNALRLPQSKDCLLRQFLYLMYEKSQHRRQHR</sequence>
<evidence type="ECO:0000256" key="1">
    <source>
        <dbReference type="SAM" id="MobiDB-lite"/>
    </source>
</evidence>
<protein>
    <submittedName>
        <fullName evidence="2">Uncharacterized protein</fullName>
    </submittedName>
</protein>
<reference evidence="2 3" key="1">
    <citation type="submission" date="2023-03" db="EMBL/GenBank/DDBJ databases">
        <title>Genome insight into feeding habits of ladybird beetles.</title>
        <authorList>
            <person name="Li H.-S."/>
            <person name="Huang Y.-H."/>
            <person name="Pang H."/>
        </authorList>
    </citation>
    <scope>NUCLEOTIDE SEQUENCE [LARGE SCALE GENOMIC DNA]</scope>
    <source>
        <strain evidence="2">SYSU_2023b</strain>
        <tissue evidence="2">Whole body</tissue>
    </source>
</reference>
<feature type="compositionally biased region" description="Polar residues" evidence="1">
    <location>
        <begin position="16"/>
        <end position="39"/>
    </location>
</feature>
<feature type="region of interest" description="Disordered" evidence="1">
    <location>
        <begin position="13"/>
        <end position="61"/>
    </location>
</feature>
<evidence type="ECO:0000313" key="2">
    <source>
        <dbReference type="EMBL" id="KAK9877260.1"/>
    </source>
</evidence>
<evidence type="ECO:0000313" key="3">
    <source>
        <dbReference type="Proteomes" id="UP001431783"/>
    </source>
</evidence>
<name>A0AAW1U8L8_9CUCU</name>
<dbReference type="Proteomes" id="UP001431783">
    <property type="component" value="Unassembled WGS sequence"/>
</dbReference>
<gene>
    <name evidence="2" type="ORF">WA026_017648</name>
</gene>
<dbReference type="AlphaFoldDB" id="A0AAW1U8L8"/>
<comment type="caution">
    <text evidence="2">The sequence shown here is derived from an EMBL/GenBank/DDBJ whole genome shotgun (WGS) entry which is preliminary data.</text>
</comment>
<organism evidence="2 3">
    <name type="scientific">Henosepilachna vigintioctopunctata</name>
    <dbReference type="NCBI Taxonomy" id="420089"/>
    <lineage>
        <taxon>Eukaryota</taxon>
        <taxon>Metazoa</taxon>
        <taxon>Ecdysozoa</taxon>
        <taxon>Arthropoda</taxon>
        <taxon>Hexapoda</taxon>
        <taxon>Insecta</taxon>
        <taxon>Pterygota</taxon>
        <taxon>Neoptera</taxon>
        <taxon>Endopterygota</taxon>
        <taxon>Coleoptera</taxon>
        <taxon>Polyphaga</taxon>
        <taxon>Cucujiformia</taxon>
        <taxon>Coccinelloidea</taxon>
        <taxon>Coccinellidae</taxon>
        <taxon>Epilachninae</taxon>
        <taxon>Epilachnini</taxon>
        <taxon>Henosepilachna</taxon>
    </lineage>
</organism>